<dbReference type="GO" id="GO:0030170">
    <property type="term" value="F:pyridoxal phosphate binding"/>
    <property type="evidence" value="ECO:0007669"/>
    <property type="project" value="InterPro"/>
</dbReference>
<keyword evidence="3" id="KW-0032">Aminotransferase</keyword>
<keyword evidence="3" id="KW-0808">Transferase</keyword>
<dbReference type="Gene3D" id="3.40.640.10">
    <property type="entry name" value="Type I PLP-dependent aspartate aminotransferase-like (Major domain)"/>
    <property type="match status" value="1"/>
</dbReference>
<protein>
    <submittedName>
        <fullName evidence="3">Adenosylmethionine-8-amino-7-oxononanoate aminotransferase</fullName>
    </submittedName>
</protein>
<comment type="caution">
    <text evidence="3">The sequence shown here is derived from an EMBL/GenBank/DDBJ whole genome shotgun (WGS) entry which is preliminary data.</text>
</comment>
<dbReference type="Proteomes" id="UP000536604">
    <property type="component" value="Unassembled WGS sequence"/>
</dbReference>
<dbReference type="RefSeq" id="WP_184288047.1">
    <property type="nucleotide sequence ID" value="NZ_JACHJO010000003.1"/>
</dbReference>
<evidence type="ECO:0000256" key="2">
    <source>
        <dbReference type="SAM" id="MobiDB-lite"/>
    </source>
</evidence>
<proteinExistence type="predicted"/>
<dbReference type="EMBL" id="JACHJO010000003">
    <property type="protein sequence ID" value="MBB6118992.1"/>
    <property type="molecule type" value="Genomic_DNA"/>
</dbReference>
<dbReference type="AlphaFoldDB" id="A0A841ILR6"/>
<dbReference type="InterPro" id="IPR005814">
    <property type="entry name" value="Aminotrans_3"/>
</dbReference>
<evidence type="ECO:0000313" key="3">
    <source>
        <dbReference type="EMBL" id="MBB6118992.1"/>
    </source>
</evidence>
<sequence>MSPLEERLGRPSGFGAPERTATHARGPRILFADGQWRLCATSGLWNANMGCGNQRIAEAVGKVLIDHSYLSLFRSAHAPAINAAQALLGVCGEDHYDQVLFTTSGGSANDAAMKTARQ</sequence>
<dbReference type="Gene3D" id="3.90.1150.10">
    <property type="entry name" value="Aspartate Aminotransferase, domain 1"/>
    <property type="match status" value="1"/>
</dbReference>
<dbReference type="InterPro" id="IPR015422">
    <property type="entry name" value="PyrdxlP-dep_Trfase_small"/>
</dbReference>
<accession>A0A841ILR6</accession>
<organism evidence="3 4">
    <name type="scientific">Nocardiopsis algeriensis</name>
    <dbReference type="NCBI Taxonomy" id="1478215"/>
    <lineage>
        <taxon>Bacteria</taxon>
        <taxon>Bacillati</taxon>
        <taxon>Actinomycetota</taxon>
        <taxon>Actinomycetes</taxon>
        <taxon>Streptosporangiales</taxon>
        <taxon>Nocardiopsidaceae</taxon>
        <taxon>Nocardiopsis</taxon>
    </lineage>
</organism>
<dbReference type="GO" id="GO:0008483">
    <property type="term" value="F:transaminase activity"/>
    <property type="evidence" value="ECO:0007669"/>
    <property type="project" value="UniProtKB-KW"/>
</dbReference>
<dbReference type="InterPro" id="IPR015421">
    <property type="entry name" value="PyrdxlP-dep_Trfase_major"/>
</dbReference>
<keyword evidence="4" id="KW-1185">Reference proteome</keyword>
<dbReference type="SUPFAM" id="SSF53383">
    <property type="entry name" value="PLP-dependent transferases"/>
    <property type="match status" value="1"/>
</dbReference>
<reference evidence="3 4" key="1">
    <citation type="submission" date="2020-08" db="EMBL/GenBank/DDBJ databases">
        <title>Genomic Encyclopedia of Type Strains, Phase III (KMG-III): the genomes of soil and plant-associated and newly described type strains.</title>
        <authorList>
            <person name="Whitman W."/>
        </authorList>
    </citation>
    <scope>NUCLEOTIDE SEQUENCE [LARGE SCALE GENOMIC DNA]</scope>
    <source>
        <strain evidence="3 4">CECT 8712</strain>
    </source>
</reference>
<dbReference type="InterPro" id="IPR015424">
    <property type="entry name" value="PyrdxlP-dep_Trfase"/>
</dbReference>
<dbReference type="Pfam" id="PF00202">
    <property type="entry name" value="Aminotran_3"/>
    <property type="match status" value="1"/>
</dbReference>
<evidence type="ECO:0000256" key="1">
    <source>
        <dbReference type="ARBA" id="ARBA00022898"/>
    </source>
</evidence>
<name>A0A841ILR6_9ACTN</name>
<gene>
    <name evidence="3" type="ORF">FHS13_000927</name>
</gene>
<evidence type="ECO:0000313" key="4">
    <source>
        <dbReference type="Proteomes" id="UP000536604"/>
    </source>
</evidence>
<feature type="region of interest" description="Disordered" evidence="2">
    <location>
        <begin position="1"/>
        <end position="21"/>
    </location>
</feature>
<keyword evidence="1" id="KW-0663">Pyridoxal phosphate</keyword>